<accession>A0A1Y1IU20</accession>
<dbReference type="EMBL" id="DF237885">
    <property type="protein sequence ID" value="GAQ92167.1"/>
    <property type="molecule type" value="Genomic_DNA"/>
</dbReference>
<feature type="region of interest" description="Disordered" evidence="2">
    <location>
        <begin position="333"/>
        <end position="359"/>
    </location>
</feature>
<keyword evidence="1" id="KW-0175">Coiled coil</keyword>
<evidence type="ECO:0000313" key="3">
    <source>
        <dbReference type="EMBL" id="GAQ92167.1"/>
    </source>
</evidence>
<gene>
    <name evidence="3" type="ORF">KFL_009360020</name>
</gene>
<name>A0A1Y1IU20_KLENI</name>
<evidence type="ECO:0000256" key="2">
    <source>
        <dbReference type="SAM" id="MobiDB-lite"/>
    </source>
</evidence>
<dbReference type="Proteomes" id="UP000054558">
    <property type="component" value="Unassembled WGS sequence"/>
</dbReference>
<evidence type="ECO:0000256" key="1">
    <source>
        <dbReference type="SAM" id="Coils"/>
    </source>
</evidence>
<dbReference type="AlphaFoldDB" id="A0A1Y1IU20"/>
<feature type="coiled-coil region" evidence="1">
    <location>
        <begin position="476"/>
        <end position="503"/>
    </location>
</feature>
<sequence>MEACHGRLTRGSLAVQESRLGKVEAKQHLRDSLAALATYDPQRSLPENATVLFEVGKGFHAFVKALYKQAGVAKNENDMNLLIKQLQKWTPPTSPDEIAHKEKVVGKRTAAERGGPSLGEIKGKEELCRAFPQWIWDFEIPAKANDIRWQSRGLKGSLDLDVEKIGEETVALLADVTLRFLYLAELYMFYGDSSQNIMGCDERKLYMHVCTLLTAIAAFSSKERLVGDSIPEDPQHLAEQNVMDAFEALLLEPEMIVSHEQWVTGKQTKGRTECAVLRVHTAKGPSATRHEGNAEVKKNLKTEWGGFFQCIGGVSAQLEENWRLDDEAEATIDVQKRRKSDGDSGAASSSAGLTRSSSSSSLLQEDEVVPRFGRGFGFPTDWERWLGVLVIANRQKDGTVRAKVRCSGEAYWRKTGPDGMIGLLRLIVALMLPEMCEQPYEVWAERAQAMEQHMAENSLSVLQRCGLLSTKRAELLKANVNEITRLRSENEALKEEIMRLKRGGT</sequence>
<reference evidence="3 4" key="1">
    <citation type="journal article" date="2014" name="Nat. Commun.">
        <title>Klebsormidium flaccidum genome reveals primary factors for plant terrestrial adaptation.</title>
        <authorList>
            <person name="Hori K."/>
            <person name="Maruyama F."/>
            <person name="Fujisawa T."/>
            <person name="Togashi T."/>
            <person name="Yamamoto N."/>
            <person name="Seo M."/>
            <person name="Sato S."/>
            <person name="Yamada T."/>
            <person name="Mori H."/>
            <person name="Tajima N."/>
            <person name="Moriyama T."/>
            <person name="Ikeuchi M."/>
            <person name="Watanabe M."/>
            <person name="Wada H."/>
            <person name="Kobayashi K."/>
            <person name="Saito M."/>
            <person name="Masuda T."/>
            <person name="Sasaki-Sekimoto Y."/>
            <person name="Mashiguchi K."/>
            <person name="Awai K."/>
            <person name="Shimojima M."/>
            <person name="Masuda S."/>
            <person name="Iwai M."/>
            <person name="Nobusawa T."/>
            <person name="Narise T."/>
            <person name="Kondo S."/>
            <person name="Saito H."/>
            <person name="Sato R."/>
            <person name="Murakawa M."/>
            <person name="Ihara Y."/>
            <person name="Oshima-Yamada Y."/>
            <person name="Ohtaka K."/>
            <person name="Satoh M."/>
            <person name="Sonobe K."/>
            <person name="Ishii M."/>
            <person name="Ohtani R."/>
            <person name="Kanamori-Sato M."/>
            <person name="Honoki R."/>
            <person name="Miyazaki D."/>
            <person name="Mochizuki H."/>
            <person name="Umetsu J."/>
            <person name="Higashi K."/>
            <person name="Shibata D."/>
            <person name="Kamiya Y."/>
            <person name="Sato N."/>
            <person name="Nakamura Y."/>
            <person name="Tabata S."/>
            <person name="Ida S."/>
            <person name="Kurokawa K."/>
            <person name="Ohta H."/>
        </authorList>
    </citation>
    <scope>NUCLEOTIDE SEQUENCE [LARGE SCALE GENOMIC DNA]</scope>
    <source>
        <strain evidence="3 4">NIES-2285</strain>
    </source>
</reference>
<protein>
    <submittedName>
        <fullName evidence="3">Uncharacterized protein</fullName>
    </submittedName>
</protein>
<feature type="compositionally biased region" description="Low complexity" evidence="2">
    <location>
        <begin position="343"/>
        <end position="359"/>
    </location>
</feature>
<keyword evidence="4" id="KW-1185">Reference proteome</keyword>
<proteinExistence type="predicted"/>
<organism evidence="3 4">
    <name type="scientific">Klebsormidium nitens</name>
    <name type="common">Green alga</name>
    <name type="synonym">Ulothrix nitens</name>
    <dbReference type="NCBI Taxonomy" id="105231"/>
    <lineage>
        <taxon>Eukaryota</taxon>
        <taxon>Viridiplantae</taxon>
        <taxon>Streptophyta</taxon>
        <taxon>Klebsormidiophyceae</taxon>
        <taxon>Klebsormidiales</taxon>
        <taxon>Klebsormidiaceae</taxon>
        <taxon>Klebsormidium</taxon>
    </lineage>
</organism>
<evidence type="ECO:0000313" key="4">
    <source>
        <dbReference type="Proteomes" id="UP000054558"/>
    </source>
</evidence>